<protein>
    <recommendedName>
        <fullName evidence="5">Peptidase S1 domain-containing protein</fullName>
    </recommendedName>
</protein>
<evidence type="ECO:0000256" key="2">
    <source>
        <dbReference type="ARBA" id="ARBA00023026"/>
    </source>
</evidence>
<feature type="domain" description="Peptidase S1" evidence="5">
    <location>
        <begin position="136"/>
        <end position="408"/>
    </location>
</feature>
<dbReference type="Gene3D" id="2.40.10.10">
    <property type="entry name" value="Trypsin-like serine proteases"/>
    <property type="match status" value="2"/>
</dbReference>
<feature type="compositionally biased region" description="Basic and acidic residues" evidence="4">
    <location>
        <begin position="50"/>
        <end position="63"/>
    </location>
</feature>
<dbReference type="EMBL" id="JALLPJ020001332">
    <property type="protein sequence ID" value="KAL3769356.1"/>
    <property type="molecule type" value="Genomic_DNA"/>
</dbReference>
<dbReference type="PROSITE" id="PS50240">
    <property type="entry name" value="TRYPSIN_DOM"/>
    <property type="match status" value="1"/>
</dbReference>
<evidence type="ECO:0000256" key="1">
    <source>
        <dbReference type="ARBA" id="ARBA00007664"/>
    </source>
</evidence>
<keyword evidence="3" id="KW-1015">Disulfide bond</keyword>
<reference evidence="6 7" key="1">
    <citation type="submission" date="2024-10" db="EMBL/GenBank/DDBJ databases">
        <title>Updated reference genomes for cyclostephanoid diatoms.</title>
        <authorList>
            <person name="Roberts W.R."/>
            <person name="Alverson A.J."/>
        </authorList>
    </citation>
    <scope>NUCLEOTIDE SEQUENCE [LARGE SCALE GENOMIC DNA]</scope>
    <source>
        <strain evidence="6 7">AJA010-31</strain>
    </source>
</reference>
<evidence type="ECO:0000313" key="6">
    <source>
        <dbReference type="EMBL" id="KAL3769356.1"/>
    </source>
</evidence>
<dbReference type="AlphaFoldDB" id="A0ABD3N550"/>
<evidence type="ECO:0000256" key="4">
    <source>
        <dbReference type="SAM" id="MobiDB-lite"/>
    </source>
</evidence>
<name>A0ABD3N550_9STRA</name>
<dbReference type="InterPro" id="IPR043504">
    <property type="entry name" value="Peptidase_S1_PA_chymotrypsin"/>
</dbReference>
<evidence type="ECO:0000256" key="3">
    <source>
        <dbReference type="ARBA" id="ARBA00023157"/>
    </source>
</evidence>
<comment type="caution">
    <text evidence="6">The sequence shown here is derived from an EMBL/GenBank/DDBJ whole genome shotgun (WGS) entry which is preliminary data.</text>
</comment>
<dbReference type="SUPFAM" id="SSF50494">
    <property type="entry name" value="Trypsin-like serine proteases"/>
    <property type="match status" value="1"/>
</dbReference>
<feature type="region of interest" description="Disordered" evidence="4">
    <location>
        <begin position="47"/>
        <end position="81"/>
    </location>
</feature>
<dbReference type="InterPro" id="IPR001254">
    <property type="entry name" value="Trypsin_dom"/>
</dbReference>
<dbReference type="PANTHER" id="PTHR24276:SF91">
    <property type="entry name" value="AT26814P-RELATED"/>
    <property type="match status" value="1"/>
</dbReference>
<feature type="compositionally biased region" description="Gly residues" evidence="4">
    <location>
        <begin position="660"/>
        <end position="676"/>
    </location>
</feature>
<dbReference type="PRINTS" id="PR00722">
    <property type="entry name" value="CHYMOTRYPSIN"/>
</dbReference>
<dbReference type="InterPro" id="IPR009003">
    <property type="entry name" value="Peptidase_S1_PA"/>
</dbReference>
<comment type="similarity">
    <text evidence="1">Belongs to the peptidase S1 family.</text>
</comment>
<feature type="region of interest" description="Disordered" evidence="4">
    <location>
        <begin position="654"/>
        <end position="688"/>
    </location>
</feature>
<dbReference type="PANTHER" id="PTHR24276">
    <property type="entry name" value="POLYSERASE-RELATED"/>
    <property type="match status" value="1"/>
</dbReference>
<dbReference type="InterPro" id="IPR001314">
    <property type="entry name" value="Peptidase_S1A"/>
</dbReference>
<sequence length="948" mass="102184">MVYTRRRTAATICCCAVMAAAQSVTHDIHQSAADVLSMHEAISLASPLNNHDRQYRRQTESRRLGALHSKSNSDKDDEDKEIVPMSSVSKVSQQQNDEEVTPMSFVMLGSSNTVNTEEDQDDQKEEPATNLTPYTRIGGSSSFLAPNNRYPYMASLQMEGASPSSGKFDYHMCGGFLIAPDLILTSAHCAEYSPPGTDETFQAFNGIEMGRTNLGKEVAYDALNSQTYHLDYENLIPEKLIKHPKYNPSTYEHDLMIVKIFGKSRYDPVKIDRDAVGGGEEITVLGWGATSANENKKYSDELREADLLVMDNESCKSTEVQVTNPTTGQSITTTLSDNISNDMMCATARNRYICHGDGGGAAVKRGSSPQEDRVAGIVSWGYGCVDPNYPAIMTRTADHEQWIRTIVCKESTDPPSDYGCGGGMTLNSASSTARQTVTLKLKLDKMAIETGFVIVTSPQPSVVAQRVPGYYKIRENEIVEEQMDLPSNQCYKLILLDSFGDGFCCDLGGGSGALYLGTDTGYYTGRELVEVKGSFEYDSSGEFCLDASSNVVGTDEGKSAVVNSAGGSSSSSSSGSSSSVSSASSNNVSSGSNNDMSSGSNNNNSSNQGSSSNSGSGWSGPATSAAFEYCNKFCIDNAKALNCGSYTCYHSGASATDSQGSGGSGNGGKDGSGGSSSGEDEFDPHGHASNPDEYFLTVQFKFDDHPQDVSWVLYDLTANEVRMFVDFEVYKEEDFANQKLEVVVNVEGPEAGEKQYAFTVYDKASDGLCCDNGKGWYKLFLGNVEDNMKLLGDADYEFSSSYYFTLFEEEESDMNLNSSSAADADEVEVSTSDPTKPPTVSLTAKPSNEPTPSPTVRPSVSPTQSPSHSPTTPKPTFPWEVKRSELMEEIGARWNTASVTPPDGKFNDVGGDPRNFDFTADLQRSDGASSFRIGVGLSALLLNCFALL</sequence>
<feature type="region of interest" description="Disordered" evidence="4">
    <location>
        <begin position="114"/>
        <end position="137"/>
    </location>
</feature>
<evidence type="ECO:0000313" key="7">
    <source>
        <dbReference type="Proteomes" id="UP001530400"/>
    </source>
</evidence>
<dbReference type="SMART" id="SM00020">
    <property type="entry name" value="Tryp_SPc"/>
    <property type="match status" value="1"/>
</dbReference>
<feature type="region of interest" description="Disordered" evidence="4">
    <location>
        <begin position="561"/>
        <end position="618"/>
    </location>
</feature>
<organism evidence="6 7">
    <name type="scientific">Cyclotella atomus</name>
    <dbReference type="NCBI Taxonomy" id="382360"/>
    <lineage>
        <taxon>Eukaryota</taxon>
        <taxon>Sar</taxon>
        <taxon>Stramenopiles</taxon>
        <taxon>Ochrophyta</taxon>
        <taxon>Bacillariophyta</taxon>
        <taxon>Coscinodiscophyceae</taxon>
        <taxon>Thalassiosirophycidae</taxon>
        <taxon>Stephanodiscales</taxon>
        <taxon>Stephanodiscaceae</taxon>
        <taxon>Cyclotella</taxon>
    </lineage>
</organism>
<feature type="region of interest" description="Disordered" evidence="4">
    <location>
        <begin position="815"/>
        <end position="878"/>
    </location>
</feature>
<feature type="compositionally biased region" description="Polar residues" evidence="4">
    <location>
        <begin position="829"/>
        <end position="848"/>
    </location>
</feature>
<dbReference type="Pfam" id="PF00089">
    <property type="entry name" value="Trypsin"/>
    <property type="match status" value="1"/>
</dbReference>
<feature type="compositionally biased region" description="Low complexity" evidence="4">
    <location>
        <begin position="856"/>
        <end position="871"/>
    </location>
</feature>
<keyword evidence="7" id="KW-1185">Reference proteome</keyword>
<gene>
    <name evidence="6" type="ORF">ACHAWO_001553</name>
</gene>
<dbReference type="InterPro" id="IPR050430">
    <property type="entry name" value="Peptidase_S1"/>
</dbReference>
<keyword evidence="2" id="KW-0843">Virulence</keyword>
<proteinExistence type="inferred from homology"/>
<evidence type="ECO:0000259" key="5">
    <source>
        <dbReference type="PROSITE" id="PS50240"/>
    </source>
</evidence>
<dbReference type="Proteomes" id="UP001530400">
    <property type="component" value="Unassembled WGS sequence"/>
</dbReference>
<dbReference type="CDD" id="cd00190">
    <property type="entry name" value="Tryp_SPc"/>
    <property type="match status" value="1"/>
</dbReference>
<accession>A0ABD3N550</accession>